<dbReference type="EMBL" id="KI927300">
    <property type="protein sequence ID" value="ETW56868.1"/>
    <property type="molecule type" value="Genomic_DNA"/>
</dbReference>
<protein>
    <submittedName>
        <fullName evidence="2">Uncharacterized protein</fullName>
    </submittedName>
</protein>
<gene>
    <name evidence="2" type="ORF">PFUGPA_01200</name>
</gene>
<accession>W4J3J7</accession>
<dbReference type="AlphaFoldDB" id="W4J3J7"/>
<evidence type="ECO:0000313" key="3">
    <source>
        <dbReference type="Proteomes" id="UP000019103"/>
    </source>
</evidence>
<organism evidence="2 3">
    <name type="scientific">Plasmodium falciparum (isolate Palo Alto / Uganda)</name>
    <dbReference type="NCBI Taxonomy" id="57270"/>
    <lineage>
        <taxon>Eukaryota</taxon>
        <taxon>Sar</taxon>
        <taxon>Alveolata</taxon>
        <taxon>Apicomplexa</taxon>
        <taxon>Aconoidasida</taxon>
        <taxon>Haemosporida</taxon>
        <taxon>Plasmodiidae</taxon>
        <taxon>Plasmodium</taxon>
        <taxon>Plasmodium (Laverania)</taxon>
    </lineage>
</organism>
<keyword evidence="1" id="KW-1133">Transmembrane helix</keyword>
<dbReference type="Proteomes" id="UP000019103">
    <property type="component" value="Unassembled WGS sequence"/>
</dbReference>
<feature type="transmembrane region" description="Helical" evidence="1">
    <location>
        <begin position="46"/>
        <end position="66"/>
    </location>
</feature>
<evidence type="ECO:0000313" key="2">
    <source>
        <dbReference type="EMBL" id="ETW56868.1"/>
    </source>
</evidence>
<evidence type="ECO:0000256" key="1">
    <source>
        <dbReference type="SAM" id="Phobius"/>
    </source>
</evidence>
<sequence length="92" mass="10862">MISVFLPIVIHIINIIGNLKQYIDINNLIVTITIILFIKSTYLKSIYYNVIILLIFYINNIKYNILVCRMFGKYFKIIIKQHKIIDTIEGIL</sequence>
<keyword evidence="1" id="KW-0812">Transmembrane</keyword>
<proteinExistence type="predicted"/>
<name>W4J3J7_PLAFP</name>
<reference evidence="2 3" key="2">
    <citation type="submission" date="2013-02" db="EMBL/GenBank/DDBJ databases">
        <title>The Genome Sequence of Plasmodium falciparum Palo Alto/Uganda.</title>
        <authorList>
            <consortium name="The Broad Institute Genome Sequencing Platform"/>
            <consortium name="The Broad Institute Genome Sequencing Center for Infectious Disease"/>
            <person name="Neafsey D."/>
            <person name="Cheeseman I."/>
            <person name="Volkman S."/>
            <person name="Adams J."/>
            <person name="Walker B."/>
            <person name="Young S.K."/>
            <person name="Zeng Q."/>
            <person name="Gargeya S."/>
            <person name="Fitzgerald M."/>
            <person name="Haas B."/>
            <person name="Abouelleil A."/>
            <person name="Alvarado L."/>
            <person name="Arachchi H.M."/>
            <person name="Berlin A.M."/>
            <person name="Chapman S.B."/>
            <person name="Dewar J."/>
            <person name="Goldberg J."/>
            <person name="Griggs A."/>
            <person name="Gujja S."/>
            <person name="Hansen M."/>
            <person name="Howarth C."/>
            <person name="Imamovic A."/>
            <person name="Larimer J."/>
            <person name="McCowan C."/>
            <person name="Murphy C."/>
            <person name="Neiman D."/>
            <person name="Pearson M."/>
            <person name="Priest M."/>
            <person name="Roberts A."/>
            <person name="Saif S."/>
            <person name="Shea T."/>
            <person name="Sisk P."/>
            <person name="Sykes S."/>
            <person name="Wortman J."/>
            <person name="Nusbaum C."/>
            <person name="Birren B."/>
        </authorList>
    </citation>
    <scope>NUCLEOTIDE SEQUENCE [LARGE SCALE GENOMIC DNA]</scope>
    <source>
        <strain evidence="2 3">Palo Alto/Uganda</strain>
    </source>
</reference>
<reference evidence="2 3" key="1">
    <citation type="submission" date="2013-02" db="EMBL/GenBank/DDBJ databases">
        <title>The Genome Annotation of Plasmodium falciparum Palo Alto/Uganda.</title>
        <authorList>
            <consortium name="The Broad Institute Genome Sequencing Platform"/>
            <consortium name="The Broad Institute Genome Sequencing Center for Infectious Disease"/>
            <person name="Neafsey D."/>
            <person name="Hoffman S."/>
            <person name="Volkman S."/>
            <person name="Rosenthal P."/>
            <person name="Walker B."/>
            <person name="Young S.K."/>
            <person name="Zeng Q."/>
            <person name="Gargeya S."/>
            <person name="Fitzgerald M."/>
            <person name="Haas B."/>
            <person name="Abouelleil A."/>
            <person name="Allen A.W."/>
            <person name="Alvarado L."/>
            <person name="Arachchi H.M."/>
            <person name="Berlin A.M."/>
            <person name="Chapman S.B."/>
            <person name="Gainer-Dewar J."/>
            <person name="Goldberg J."/>
            <person name="Griggs A."/>
            <person name="Gujja S."/>
            <person name="Hansen M."/>
            <person name="Howarth C."/>
            <person name="Imamovic A."/>
            <person name="Ireland A."/>
            <person name="Larimer J."/>
            <person name="McCowan C."/>
            <person name="Murphy C."/>
            <person name="Pearson M."/>
            <person name="Poon T.W."/>
            <person name="Priest M."/>
            <person name="Roberts A."/>
            <person name="Saif S."/>
            <person name="Shea T."/>
            <person name="Sisk P."/>
            <person name="Sykes S."/>
            <person name="Wortman J."/>
            <person name="Nusbaum C."/>
            <person name="Birren B."/>
        </authorList>
    </citation>
    <scope>NUCLEOTIDE SEQUENCE [LARGE SCALE GENOMIC DNA]</scope>
    <source>
        <strain evidence="2 3">Palo Alto/Uganda</strain>
    </source>
</reference>
<keyword evidence="1" id="KW-0472">Membrane</keyword>